<feature type="domain" description="HAT C-terminal dimerisation" evidence="2">
    <location>
        <begin position="15"/>
        <end position="61"/>
    </location>
</feature>
<dbReference type="SUPFAM" id="SSF53098">
    <property type="entry name" value="Ribonuclease H-like"/>
    <property type="match status" value="1"/>
</dbReference>
<evidence type="ECO:0000313" key="4">
    <source>
        <dbReference type="Proteomes" id="UP000565441"/>
    </source>
</evidence>
<keyword evidence="4" id="KW-1185">Reference proteome</keyword>
<dbReference type="Proteomes" id="UP000565441">
    <property type="component" value="Unassembled WGS sequence"/>
</dbReference>
<accession>A0A8H5M5A0</accession>
<evidence type="ECO:0000313" key="3">
    <source>
        <dbReference type="EMBL" id="KAF5381398.1"/>
    </source>
</evidence>
<protein>
    <recommendedName>
        <fullName evidence="2">HAT C-terminal dimerisation domain-containing protein</fullName>
    </recommendedName>
</protein>
<sequence>MNVFDSFCFPDRPWPALIQLASRILSISANSASCERLFSVFGNTLTKLRNRLGVGTLTALTELKMHIRDEHVRKQSKDRVKRQFTARNSSTTTPSAMPAEQCPLIAITPVTTAAAPSLGKHWEEGSFESGLNDDGATEPNAEQSSPGNDFRSIASSHSMMVDLDDRDNHPVRDPDTIGHQIPISELFDFSRTHWVDTYSHVAERSFDEELALYELLDLDADGEEDADIGVDDTMEDILIG</sequence>
<dbReference type="InterPro" id="IPR012337">
    <property type="entry name" value="RNaseH-like_sf"/>
</dbReference>
<dbReference type="AlphaFoldDB" id="A0A8H5M5A0"/>
<feature type="compositionally biased region" description="Polar residues" evidence="1">
    <location>
        <begin position="140"/>
        <end position="152"/>
    </location>
</feature>
<gene>
    <name evidence="3" type="ORF">D9615_008423</name>
</gene>
<organism evidence="3 4">
    <name type="scientific">Tricholomella constricta</name>
    <dbReference type="NCBI Taxonomy" id="117010"/>
    <lineage>
        <taxon>Eukaryota</taxon>
        <taxon>Fungi</taxon>
        <taxon>Dikarya</taxon>
        <taxon>Basidiomycota</taxon>
        <taxon>Agaricomycotina</taxon>
        <taxon>Agaricomycetes</taxon>
        <taxon>Agaricomycetidae</taxon>
        <taxon>Agaricales</taxon>
        <taxon>Tricholomatineae</taxon>
        <taxon>Lyophyllaceae</taxon>
        <taxon>Tricholomella</taxon>
    </lineage>
</organism>
<dbReference type="OrthoDB" id="3270520at2759"/>
<dbReference type="InterPro" id="IPR008906">
    <property type="entry name" value="HATC_C_dom"/>
</dbReference>
<feature type="region of interest" description="Disordered" evidence="1">
    <location>
        <begin position="123"/>
        <end position="152"/>
    </location>
</feature>
<name>A0A8H5M5A0_9AGAR</name>
<proteinExistence type="predicted"/>
<evidence type="ECO:0000259" key="2">
    <source>
        <dbReference type="Pfam" id="PF05699"/>
    </source>
</evidence>
<dbReference type="Pfam" id="PF05699">
    <property type="entry name" value="Dimer_Tnp_hAT"/>
    <property type="match status" value="1"/>
</dbReference>
<reference evidence="3 4" key="1">
    <citation type="journal article" date="2020" name="ISME J.">
        <title>Uncovering the hidden diversity of litter-decomposition mechanisms in mushroom-forming fungi.</title>
        <authorList>
            <person name="Floudas D."/>
            <person name="Bentzer J."/>
            <person name="Ahren D."/>
            <person name="Johansson T."/>
            <person name="Persson P."/>
            <person name="Tunlid A."/>
        </authorList>
    </citation>
    <scope>NUCLEOTIDE SEQUENCE [LARGE SCALE GENOMIC DNA]</scope>
    <source>
        <strain evidence="3 4">CBS 661.87</strain>
    </source>
</reference>
<feature type="region of interest" description="Disordered" evidence="1">
    <location>
        <begin position="72"/>
        <end position="97"/>
    </location>
</feature>
<dbReference type="GO" id="GO:0046983">
    <property type="term" value="F:protein dimerization activity"/>
    <property type="evidence" value="ECO:0007669"/>
    <property type="project" value="InterPro"/>
</dbReference>
<evidence type="ECO:0000256" key="1">
    <source>
        <dbReference type="SAM" id="MobiDB-lite"/>
    </source>
</evidence>
<dbReference type="EMBL" id="JAACJP010000011">
    <property type="protein sequence ID" value="KAF5381398.1"/>
    <property type="molecule type" value="Genomic_DNA"/>
</dbReference>
<comment type="caution">
    <text evidence="3">The sequence shown here is derived from an EMBL/GenBank/DDBJ whole genome shotgun (WGS) entry which is preliminary data.</text>
</comment>
<feature type="compositionally biased region" description="Polar residues" evidence="1">
    <location>
        <begin position="85"/>
        <end position="95"/>
    </location>
</feature>